<evidence type="ECO:0000256" key="1">
    <source>
        <dbReference type="SAM" id="Coils"/>
    </source>
</evidence>
<dbReference type="HOGENOM" id="CLU_1794316_0_0_6"/>
<name>A0A0S6YZB1_9GAMM</name>
<proteinExistence type="predicted"/>
<feature type="coiled-coil region" evidence="1">
    <location>
        <begin position="64"/>
        <end position="102"/>
    </location>
</feature>
<protein>
    <submittedName>
        <fullName evidence="2">Uncharacterized protein</fullName>
    </submittedName>
</protein>
<dbReference type="AlphaFoldDB" id="A0A0S6YZB1"/>
<organism evidence="2">
    <name type="scientific">Mizugakiibacter sediminis</name>
    <dbReference type="NCBI Taxonomy" id="1475481"/>
    <lineage>
        <taxon>Bacteria</taxon>
        <taxon>Pseudomonadati</taxon>
        <taxon>Pseudomonadota</taxon>
        <taxon>Gammaproteobacteria</taxon>
        <taxon>Lysobacterales</taxon>
        <taxon>Rhodanobacteraceae</taxon>
        <taxon>Mizugakiibacter</taxon>
    </lineage>
</organism>
<reference evidence="2" key="1">
    <citation type="submission" date="2015-03" db="EMBL/GenBank/DDBJ databases">
        <title>Draft genome sequence of Mizugakiibacter sediminis skMP5.</title>
        <authorList>
            <person name="Watanabe T."/>
            <person name="Kojima H."/>
            <person name="Fukui M."/>
        </authorList>
    </citation>
    <scope>NUCLEOTIDE SEQUENCE</scope>
    <source>
        <strain evidence="2">SkMP5</strain>
    </source>
</reference>
<dbReference type="RefSeq" id="WP_148667837.1">
    <property type="nucleotide sequence ID" value="NZ_DF970196.1"/>
</dbReference>
<dbReference type="EMBL" id="DF952378">
    <property type="protein sequence ID" value="GAN44665.1"/>
    <property type="molecule type" value="Genomic_DNA"/>
</dbReference>
<sequence>MAKPMLIAVAGILLCAVACWTSGYLLGHRRGHDAGVAEQAKALAAARANAADLAARLQTMRAGLADVRTRLQQQIDEHQRLVQRAEQDVATRDQRIADLQRAANQRAADIRKETTDESCQPLADLPVCPAVARRLWPHADHRTP</sequence>
<evidence type="ECO:0000313" key="2">
    <source>
        <dbReference type="EMBL" id="GAN44665.1"/>
    </source>
</evidence>
<keyword evidence="1" id="KW-0175">Coiled coil</keyword>
<accession>A0A0S6YZB1</accession>
<gene>
    <name evidence="2" type="ORF">MBSD_1200</name>
</gene>